<evidence type="ECO:0000256" key="1">
    <source>
        <dbReference type="ARBA" id="ARBA00004255"/>
    </source>
</evidence>
<dbReference type="EMBL" id="BAAANN010000003">
    <property type="protein sequence ID" value="GAA1943206.1"/>
    <property type="molecule type" value="Genomic_DNA"/>
</dbReference>
<keyword evidence="3" id="KW-0446">Lipid-binding</keyword>
<dbReference type="InterPro" id="IPR038261">
    <property type="entry name" value="GPP34-like_sf"/>
</dbReference>
<evidence type="ECO:0000256" key="4">
    <source>
        <dbReference type="ARBA" id="ARBA00023136"/>
    </source>
</evidence>
<protein>
    <submittedName>
        <fullName evidence="5">GPP34 family phosphoprotein</fullName>
    </submittedName>
</protein>
<accession>A0ABN2Q3T9</accession>
<proteinExistence type="predicted"/>
<dbReference type="Proteomes" id="UP001501116">
    <property type="component" value="Unassembled WGS sequence"/>
</dbReference>
<evidence type="ECO:0000256" key="2">
    <source>
        <dbReference type="ARBA" id="ARBA00023034"/>
    </source>
</evidence>
<dbReference type="Gene3D" id="1.10.3630.10">
    <property type="entry name" value="yeast vps74-n-term truncation variant domain like"/>
    <property type="match status" value="1"/>
</dbReference>
<dbReference type="InterPro" id="IPR008628">
    <property type="entry name" value="GPP34-like"/>
</dbReference>
<name>A0ABN2Q3T9_9PSEU</name>
<reference evidence="5 6" key="1">
    <citation type="journal article" date="2019" name="Int. J. Syst. Evol. Microbiol.">
        <title>The Global Catalogue of Microorganisms (GCM) 10K type strain sequencing project: providing services to taxonomists for standard genome sequencing and annotation.</title>
        <authorList>
            <consortium name="The Broad Institute Genomics Platform"/>
            <consortium name="The Broad Institute Genome Sequencing Center for Infectious Disease"/>
            <person name="Wu L."/>
            <person name="Ma J."/>
        </authorList>
    </citation>
    <scope>NUCLEOTIDE SEQUENCE [LARGE SCALE GENOMIC DNA]</scope>
    <source>
        <strain evidence="5 6">JCM 14545</strain>
    </source>
</reference>
<evidence type="ECO:0000256" key="3">
    <source>
        <dbReference type="ARBA" id="ARBA00023121"/>
    </source>
</evidence>
<keyword evidence="4" id="KW-0472">Membrane</keyword>
<dbReference type="Pfam" id="PF05719">
    <property type="entry name" value="GPP34"/>
    <property type="match status" value="1"/>
</dbReference>
<dbReference type="RefSeq" id="WP_344413562.1">
    <property type="nucleotide sequence ID" value="NZ_BAAANN010000003.1"/>
</dbReference>
<evidence type="ECO:0000313" key="5">
    <source>
        <dbReference type="EMBL" id="GAA1943206.1"/>
    </source>
</evidence>
<gene>
    <name evidence="5" type="ORF">GCM10009754_08290</name>
</gene>
<keyword evidence="6" id="KW-1185">Reference proteome</keyword>
<comment type="subcellular location">
    <subcellularLocation>
        <location evidence="1">Golgi apparatus membrane</location>
        <topology evidence="1">Peripheral membrane protein</topology>
        <orientation evidence="1">Cytoplasmic side</orientation>
    </subcellularLocation>
</comment>
<comment type="caution">
    <text evidence="5">The sequence shown here is derived from an EMBL/GenBank/DDBJ whole genome shotgun (WGS) entry which is preliminary data.</text>
</comment>
<sequence length="219" mass="22536">MELSLPGKAYLLALNPKSGRLRDRERSAYAVRAAALTDLVLRGRLGDDGGTPVVRPAGSTGDDVLDEVLGQLVEDRPGSWKGAVRKGSRGTVRTVEAQLEAAGVVEPRRAHVLGVFPVRGERLRDTGAQHRLRSVVDGVLRGGGEVAAIPPSDAALTALAVTARVKGIATAGERRRYSDRLDALGASAGAPAPALRSVLRALDGVRAGIASSANGGSGG</sequence>
<keyword evidence="2" id="KW-0333">Golgi apparatus</keyword>
<evidence type="ECO:0000313" key="6">
    <source>
        <dbReference type="Proteomes" id="UP001501116"/>
    </source>
</evidence>
<organism evidence="5 6">
    <name type="scientific">Amycolatopsis minnesotensis</name>
    <dbReference type="NCBI Taxonomy" id="337894"/>
    <lineage>
        <taxon>Bacteria</taxon>
        <taxon>Bacillati</taxon>
        <taxon>Actinomycetota</taxon>
        <taxon>Actinomycetes</taxon>
        <taxon>Pseudonocardiales</taxon>
        <taxon>Pseudonocardiaceae</taxon>
        <taxon>Amycolatopsis</taxon>
    </lineage>
</organism>